<feature type="domain" description="HAT C-terminal dimerisation" evidence="1">
    <location>
        <begin position="1"/>
        <end position="53"/>
    </location>
</feature>
<dbReference type="Proteomes" id="UP000054485">
    <property type="component" value="Unassembled WGS sequence"/>
</dbReference>
<proteinExistence type="predicted"/>
<name>A0A0D0A044_9AGAM</name>
<dbReference type="Pfam" id="PF05699">
    <property type="entry name" value="Dimer_Tnp_hAT"/>
    <property type="match status" value="1"/>
</dbReference>
<protein>
    <recommendedName>
        <fullName evidence="1">HAT C-terminal dimerisation domain-containing protein</fullName>
    </recommendedName>
</protein>
<accession>A0A0D0A044</accession>
<evidence type="ECO:0000313" key="2">
    <source>
        <dbReference type="EMBL" id="KIK35166.1"/>
    </source>
</evidence>
<evidence type="ECO:0000313" key="3">
    <source>
        <dbReference type="Proteomes" id="UP000054485"/>
    </source>
</evidence>
<reference evidence="3" key="2">
    <citation type="submission" date="2015-01" db="EMBL/GenBank/DDBJ databases">
        <title>Evolutionary Origins and Diversification of the Mycorrhizal Mutualists.</title>
        <authorList>
            <consortium name="DOE Joint Genome Institute"/>
            <consortium name="Mycorrhizal Genomics Consortium"/>
            <person name="Kohler A."/>
            <person name="Kuo A."/>
            <person name="Nagy L.G."/>
            <person name="Floudas D."/>
            <person name="Copeland A."/>
            <person name="Barry K.W."/>
            <person name="Cichocki N."/>
            <person name="Veneault-Fourrey C."/>
            <person name="LaButti K."/>
            <person name="Lindquist E.A."/>
            <person name="Lipzen A."/>
            <person name="Lundell T."/>
            <person name="Morin E."/>
            <person name="Murat C."/>
            <person name="Riley R."/>
            <person name="Ohm R."/>
            <person name="Sun H."/>
            <person name="Tunlid A."/>
            <person name="Henrissat B."/>
            <person name="Grigoriev I.V."/>
            <person name="Hibbett D.S."/>
            <person name="Martin F."/>
        </authorList>
    </citation>
    <scope>NUCLEOTIDE SEQUENCE [LARGE SCALE GENOMIC DNA]</scope>
    <source>
        <strain evidence="3">UH-Slu-Lm8-n1</strain>
    </source>
</reference>
<keyword evidence="3" id="KW-1185">Reference proteome</keyword>
<dbReference type="InterPro" id="IPR008906">
    <property type="entry name" value="HATC_C_dom"/>
</dbReference>
<dbReference type="GO" id="GO:0046983">
    <property type="term" value="F:protein dimerization activity"/>
    <property type="evidence" value="ECO:0007669"/>
    <property type="project" value="InterPro"/>
</dbReference>
<organism evidence="2 3">
    <name type="scientific">Suillus luteus UH-Slu-Lm8-n1</name>
    <dbReference type="NCBI Taxonomy" id="930992"/>
    <lineage>
        <taxon>Eukaryota</taxon>
        <taxon>Fungi</taxon>
        <taxon>Dikarya</taxon>
        <taxon>Basidiomycota</taxon>
        <taxon>Agaricomycotina</taxon>
        <taxon>Agaricomycetes</taxon>
        <taxon>Agaricomycetidae</taxon>
        <taxon>Boletales</taxon>
        <taxon>Suillineae</taxon>
        <taxon>Suillaceae</taxon>
        <taxon>Suillus</taxon>
    </lineage>
</organism>
<reference evidence="2 3" key="1">
    <citation type="submission" date="2014-04" db="EMBL/GenBank/DDBJ databases">
        <authorList>
            <consortium name="DOE Joint Genome Institute"/>
            <person name="Kuo A."/>
            <person name="Ruytinx J."/>
            <person name="Rineau F."/>
            <person name="Colpaert J."/>
            <person name="Kohler A."/>
            <person name="Nagy L.G."/>
            <person name="Floudas D."/>
            <person name="Copeland A."/>
            <person name="Barry K.W."/>
            <person name="Cichocki N."/>
            <person name="Veneault-Fourrey C."/>
            <person name="LaButti K."/>
            <person name="Lindquist E.A."/>
            <person name="Lipzen A."/>
            <person name="Lundell T."/>
            <person name="Morin E."/>
            <person name="Murat C."/>
            <person name="Sun H."/>
            <person name="Tunlid A."/>
            <person name="Henrissat B."/>
            <person name="Grigoriev I.V."/>
            <person name="Hibbett D.S."/>
            <person name="Martin F."/>
            <person name="Nordberg H.P."/>
            <person name="Cantor M.N."/>
            <person name="Hua S.X."/>
        </authorList>
    </citation>
    <scope>NUCLEOTIDE SEQUENCE [LARGE SCALE GENOMIC DNA]</scope>
    <source>
        <strain evidence="2 3">UH-Slu-Lm8-n1</strain>
    </source>
</reference>
<sequence length="89" mass="9951">YLQLSRMALDYLTIPATSVDVEHIFSRGRLLLSHVQSCLSTQTTCALLCIGLWAQLGLMKDRDIQSTTSLPDIKAEEELLDGWDSIVLE</sequence>
<dbReference type="SUPFAM" id="SSF53098">
    <property type="entry name" value="Ribonuclease H-like"/>
    <property type="match status" value="1"/>
</dbReference>
<dbReference type="OrthoDB" id="3258476at2759"/>
<dbReference type="EMBL" id="KN835656">
    <property type="protein sequence ID" value="KIK35166.1"/>
    <property type="molecule type" value="Genomic_DNA"/>
</dbReference>
<evidence type="ECO:0000259" key="1">
    <source>
        <dbReference type="Pfam" id="PF05699"/>
    </source>
</evidence>
<dbReference type="AlphaFoldDB" id="A0A0D0A044"/>
<feature type="non-terminal residue" evidence="2">
    <location>
        <position position="1"/>
    </location>
</feature>
<dbReference type="InParanoid" id="A0A0D0A044"/>
<dbReference type="InterPro" id="IPR012337">
    <property type="entry name" value="RNaseH-like_sf"/>
</dbReference>
<dbReference type="HOGENOM" id="CLU_009123_11_0_1"/>
<gene>
    <name evidence="2" type="ORF">CY34DRAFT_96605</name>
</gene>